<name>A0A5D4SXS7_9BACI</name>
<gene>
    <name evidence="2" type="ORF">FZC76_10775</name>
</gene>
<proteinExistence type="predicted"/>
<evidence type="ECO:0000313" key="3">
    <source>
        <dbReference type="Proteomes" id="UP000322524"/>
    </source>
</evidence>
<dbReference type="EMBL" id="VTEV01000004">
    <property type="protein sequence ID" value="TYS68220.1"/>
    <property type="molecule type" value="Genomic_DNA"/>
</dbReference>
<dbReference type="STRING" id="79883.GCA_001636495_02274"/>
<keyword evidence="1" id="KW-0175">Coiled coil</keyword>
<protein>
    <submittedName>
        <fullName evidence="2">Uncharacterized protein</fullName>
    </submittedName>
</protein>
<dbReference type="RefSeq" id="WP_148988197.1">
    <property type="nucleotide sequence ID" value="NZ_VTEV01000004.1"/>
</dbReference>
<sequence length="313" mass="36021">MFTDINQELLEVKDNLRKKAKYEEHMERLNTYLTEEKRKRSQLKALLEKEEEDVARLERFTLTSVFYSLTGKKLEKLDQEQKEVLSAKLKYTEAVETIEDVEGELAEFQALLAPIANSPIRYEKIIREKEKLIHDSNSVWSVKLFDLADKEADLQSNLNEYKEAIDAGQLALHALERALSSLDSAKGWSTFDMFGGGMVSTAMKHSRLDEAKAHIHQAQNKLRVFQDELLDIKHHFDSTIEVGGMLTFADYFFDGLIVDWMVHGKITESYDQTSQIIGRVSRLLGSLKGQRDQMEEELLSVKEEKKNLLESSN</sequence>
<evidence type="ECO:0000256" key="1">
    <source>
        <dbReference type="SAM" id="Coils"/>
    </source>
</evidence>
<evidence type="ECO:0000313" key="2">
    <source>
        <dbReference type="EMBL" id="TYS68220.1"/>
    </source>
</evidence>
<dbReference type="AlphaFoldDB" id="A0A5D4SXS7"/>
<comment type="caution">
    <text evidence="2">The sequence shown here is derived from an EMBL/GenBank/DDBJ whole genome shotgun (WGS) entry which is preliminary data.</text>
</comment>
<reference evidence="2 3" key="1">
    <citation type="submission" date="2019-08" db="EMBL/GenBank/DDBJ databases">
        <title>Bacillus genomes from the desert of Cuatro Cienegas, Coahuila.</title>
        <authorList>
            <person name="Olmedo-Alvarez G."/>
        </authorList>
    </citation>
    <scope>NUCLEOTIDE SEQUENCE [LARGE SCALE GENOMIC DNA]</scope>
    <source>
        <strain evidence="2 3">CH28_1T</strain>
    </source>
</reference>
<accession>A0A5D4SXS7</accession>
<dbReference type="OrthoDB" id="3540923at2"/>
<dbReference type="Proteomes" id="UP000322524">
    <property type="component" value="Unassembled WGS sequence"/>
</dbReference>
<feature type="coiled-coil region" evidence="1">
    <location>
        <begin position="19"/>
        <end position="60"/>
    </location>
</feature>
<feature type="coiled-coil region" evidence="1">
    <location>
        <begin position="284"/>
        <end position="311"/>
    </location>
</feature>
<feature type="coiled-coil region" evidence="1">
    <location>
        <begin position="144"/>
        <end position="178"/>
    </location>
</feature>
<organism evidence="2 3">
    <name type="scientific">Sutcliffiella horikoshii</name>
    <dbReference type="NCBI Taxonomy" id="79883"/>
    <lineage>
        <taxon>Bacteria</taxon>
        <taxon>Bacillati</taxon>
        <taxon>Bacillota</taxon>
        <taxon>Bacilli</taxon>
        <taxon>Bacillales</taxon>
        <taxon>Bacillaceae</taxon>
        <taxon>Sutcliffiella</taxon>
    </lineage>
</organism>